<dbReference type="AlphaFoldDB" id="A0A6J5XXE8"/>
<sequence length="106" mass="12237">MRPDPNKLQRSQCLIIRSFVRLVPRLRSLLIFLSETERDFSAELSRSRDVGSFPSEILRFRCKMEDMGGRHGLTIRRWGFLGRPAYELSSSSPLVFASRGICEKFA</sequence>
<dbReference type="EMBL" id="CAEKKB010000006">
    <property type="protein sequence ID" value="CAB4315684.1"/>
    <property type="molecule type" value="Genomic_DNA"/>
</dbReference>
<dbReference type="Proteomes" id="UP000507245">
    <property type="component" value="Unassembled WGS sequence"/>
</dbReference>
<accession>A0A6J5XXE8</accession>
<proteinExistence type="predicted"/>
<evidence type="ECO:0000313" key="2">
    <source>
        <dbReference type="Proteomes" id="UP000507245"/>
    </source>
</evidence>
<protein>
    <submittedName>
        <fullName evidence="1">Uncharacterized protein</fullName>
    </submittedName>
</protein>
<evidence type="ECO:0000313" key="1">
    <source>
        <dbReference type="EMBL" id="CAB4315684.1"/>
    </source>
</evidence>
<keyword evidence="2" id="KW-1185">Reference proteome</keyword>
<organism evidence="1 2">
    <name type="scientific">Prunus armeniaca</name>
    <name type="common">Apricot</name>
    <name type="synonym">Armeniaca vulgaris</name>
    <dbReference type="NCBI Taxonomy" id="36596"/>
    <lineage>
        <taxon>Eukaryota</taxon>
        <taxon>Viridiplantae</taxon>
        <taxon>Streptophyta</taxon>
        <taxon>Embryophyta</taxon>
        <taxon>Tracheophyta</taxon>
        <taxon>Spermatophyta</taxon>
        <taxon>Magnoliopsida</taxon>
        <taxon>eudicotyledons</taxon>
        <taxon>Gunneridae</taxon>
        <taxon>Pentapetalae</taxon>
        <taxon>rosids</taxon>
        <taxon>fabids</taxon>
        <taxon>Rosales</taxon>
        <taxon>Rosaceae</taxon>
        <taxon>Amygdaloideae</taxon>
        <taxon>Amygdaleae</taxon>
        <taxon>Prunus</taxon>
    </lineage>
</organism>
<name>A0A6J5XXE8_PRUAR</name>
<dbReference type="OrthoDB" id="10496210at2759"/>
<reference evidence="2" key="1">
    <citation type="journal article" date="2020" name="Genome Biol.">
        <title>Gamete binning: chromosome-level and haplotype-resolved genome assembly enabled by high-throughput single-cell sequencing of gamete genomes.</title>
        <authorList>
            <person name="Campoy J.A."/>
            <person name="Sun H."/>
            <person name="Goel M."/>
            <person name="Jiao W.-B."/>
            <person name="Folz-Donahue K."/>
            <person name="Wang N."/>
            <person name="Rubio M."/>
            <person name="Liu C."/>
            <person name="Kukat C."/>
            <person name="Ruiz D."/>
            <person name="Huettel B."/>
            <person name="Schneeberger K."/>
        </authorList>
    </citation>
    <scope>NUCLEOTIDE SEQUENCE [LARGE SCALE GENOMIC DNA]</scope>
    <source>
        <strain evidence="2">cv. Rojo Pasion</strain>
    </source>
</reference>
<gene>
    <name evidence="1" type="ORF">ORAREDHAP_LOCUS40443</name>
</gene>